<feature type="transmembrane region" description="Helical" evidence="6">
    <location>
        <begin position="160"/>
        <end position="179"/>
    </location>
</feature>
<dbReference type="CDD" id="cd17325">
    <property type="entry name" value="MFS_MdtG_SLC18_like"/>
    <property type="match status" value="1"/>
</dbReference>
<keyword evidence="9" id="KW-1185">Reference proteome</keyword>
<dbReference type="InterPro" id="IPR011701">
    <property type="entry name" value="MFS"/>
</dbReference>
<organism evidence="8 9">
    <name type="scientific">Lucifera butyrica</name>
    <dbReference type="NCBI Taxonomy" id="1351585"/>
    <lineage>
        <taxon>Bacteria</taxon>
        <taxon>Bacillati</taxon>
        <taxon>Bacillota</taxon>
        <taxon>Negativicutes</taxon>
        <taxon>Veillonellales</taxon>
        <taxon>Veillonellaceae</taxon>
        <taxon>Lucifera</taxon>
    </lineage>
</organism>
<evidence type="ECO:0000256" key="4">
    <source>
        <dbReference type="ARBA" id="ARBA00022989"/>
    </source>
</evidence>
<evidence type="ECO:0000256" key="6">
    <source>
        <dbReference type="SAM" id="Phobius"/>
    </source>
</evidence>
<evidence type="ECO:0000256" key="5">
    <source>
        <dbReference type="ARBA" id="ARBA00023136"/>
    </source>
</evidence>
<dbReference type="Pfam" id="PF07690">
    <property type="entry name" value="MFS_1"/>
    <property type="match status" value="1"/>
</dbReference>
<feature type="domain" description="Major facilitator superfamily (MFS) profile" evidence="7">
    <location>
        <begin position="6"/>
        <end position="386"/>
    </location>
</feature>
<keyword evidence="4 6" id="KW-1133">Transmembrane helix</keyword>
<feature type="transmembrane region" description="Helical" evidence="6">
    <location>
        <begin position="332"/>
        <end position="351"/>
    </location>
</feature>
<evidence type="ECO:0000259" key="7">
    <source>
        <dbReference type="PROSITE" id="PS50850"/>
    </source>
</evidence>
<accession>A0A498R4M4</accession>
<dbReference type="EMBL" id="UPPP01000053">
    <property type="protein sequence ID" value="VBB05133.1"/>
    <property type="molecule type" value="Genomic_DNA"/>
</dbReference>
<dbReference type="SUPFAM" id="SSF103473">
    <property type="entry name" value="MFS general substrate transporter"/>
    <property type="match status" value="1"/>
</dbReference>
<name>A0A498R4M4_9FIRM</name>
<gene>
    <name evidence="8" type="ORF">LUCI_0340</name>
</gene>
<comment type="subcellular location">
    <subcellularLocation>
        <location evidence="1">Cell membrane</location>
        <topology evidence="1">Multi-pass membrane protein</topology>
    </subcellularLocation>
</comment>
<evidence type="ECO:0000256" key="1">
    <source>
        <dbReference type="ARBA" id="ARBA00004651"/>
    </source>
</evidence>
<feature type="transmembrane region" description="Helical" evidence="6">
    <location>
        <begin position="274"/>
        <end position="291"/>
    </location>
</feature>
<dbReference type="InterPro" id="IPR036259">
    <property type="entry name" value="MFS_trans_sf"/>
</dbReference>
<feature type="transmembrane region" description="Helical" evidence="6">
    <location>
        <begin position="363"/>
        <end position="384"/>
    </location>
</feature>
<dbReference type="Gene3D" id="1.20.1250.20">
    <property type="entry name" value="MFS general substrate transporter like domains"/>
    <property type="match status" value="1"/>
</dbReference>
<proteinExistence type="predicted"/>
<feature type="transmembrane region" description="Helical" evidence="6">
    <location>
        <begin position="297"/>
        <end position="320"/>
    </location>
</feature>
<dbReference type="PANTHER" id="PTHR23506:SF23">
    <property type="entry name" value="GH10249P"/>
    <property type="match status" value="1"/>
</dbReference>
<dbReference type="Proteomes" id="UP000277811">
    <property type="component" value="Unassembled WGS sequence"/>
</dbReference>
<feature type="transmembrane region" description="Helical" evidence="6">
    <location>
        <begin position="71"/>
        <end position="89"/>
    </location>
</feature>
<dbReference type="PANTHER" id="PTHR23506">
    <property type="entry name" value="GH10249P"/>
    <property type="match status" value="1"/>
</dbReference>
<evidence type="ECO:0000313" key="8">
    <source>
        <dbReference type="EMBL" id="VBB05133.1"/>
    </source>
</evidence>
<keyword evidence="5 6" id="KW-0472">Membrane</keyword>
<feature type="transmembrane region" description="Helical" evidence="6">
    <location>
        <begin position="42"/>
        <end position="64"/>
    </location>
</feature>
<dbReference type="RefSeq" id="WP_122626139.1">
    <property type="nucleotide sequence ID" value="NZ_UPPP01000053.1"/>
</dbReference>
<dbReference type="GO" id="GO:0022857">
    <property type="term" value="F:transmembrane transporter activity"/>
    <property type="evidence" value="ECO:0007669"/>
    <property type="project" value="InterPro"/>
</dbReference>
<keyword evidence="2" id="KW-0813">Transport</keyword>
<keyword evidence="3 6" id="KW-0812">Transmembrane</keyword>
<dbReference type="InterPro" id="IPR020846">
    <property type="entry name" value="MFS_dom"/>
</dbReference>
<evidence type="ECO:0000256" key="2">
    <source>
        <dbReference type="ARBA" id="ARBA00022448"/>
    </source>
</evidence>
<evidence type="ECO:0000256" key="3">
    <source>
        <dbReference type="ARBA" id="ARBA00022692"/>
    </source>
</evidence>
<feature type="transmembrane region" description="Helical" evidence="6">
    <location>
        <begin position="209"/>
        <end position="235"/>
    </location>
</feature>
<dbReference type="PROSITE" id="PS50850">
    <property type="entry name" value="MFS"/>
    <property type="match status" value="1"/>
</dbReference>
<dbReference type="InterPro" id="IPR050930">
    <property type="entry name" value="MFS_Vesicular_Transporter"/>
</dbReference>
<protein>
    <recommendedName>
        <fullName evidence="7">Major facilitator superfamily (MFS) profile domain-containing protein</fullName>
    </recommendedName>
</protein>
<feature type="transmembrane region" description="Helical" evidence="6">
    <location>
        <begin position="247"/>
        <end position="267"/>
    </location>
</feature>
<evidence type="ECO:0000313" key="9">
    <source>
        <dbReference type="Proteomes" id="UP000277811"/>
    </source>
</evidence>
<dbReference type="GO" id="GO:0005886">
    <property type="term" value="C:plasma membrane"/>
    <property type="evidence" value="ECO:0007669"/>
    <property type="project" value="UniProtKB-SubCell"/>
</dbReference>
<dbReference type="AlphaFoldDB" id="A0A498R4M4"/>
<reference evidence="8 9" key="1">
    <citation type="submission" date="2018-06" db="EMBL/GenBank/DDBJ databases">
        <authorList>
            <person name="Strepis N."/>
        </authorList>
    </citation>
    <scope>NUCLEOTIDE SEQUENCE [LARGE SCALE GENOMIC DNA]</scope>
    <source>
        <strain evidence="8">LUCI</strain>
    </source>
</reference>
<feature type="transmembrane region" description="Helical" evidence="6">
    <location>
        <begin position="130"/>
        <end position="148"/>
    </location>
</feature>
<sequence>MSTHRQLIILSLSAFLLMLGDGMVLALLPKTVISLSHTASLVWYLAATYALAQVISQLPIGVVADRQGAKLFLFMGYIFSVIAGLLFFFTNNMILVFLGRILQGIGEAPILGLAPAALSIRYSDNKGKAIGIYNASIYLGMTVGPLLRMTLFQSWSDKQIFLLYAFLCAIGVILITCFIENSPKLKNQDMLNKAIHIKSFLTIIKNPQILVVFYGITLYGAGFGIFMTIIPAFLLTEKGYNQSYINTFFSLFYIAISTAQIIIGWLSDRLGRQIFMIIGMLIAALGLSIFLDYEYFILILLLCFSSFGLGTYYLASMAFLNEKVSENHKGTMTATFYLFWGVGMFFGPMLLTRYIQDNNYLSGFYISSQILILQAILLIAMRLFQNYCKNKPEKIIT</sequence>
<dbReference type="OrthoDB" id="6360at2"/>
<feature type="transmembrane region" description="Helical" evidence="6">
    <location>
        <begin position="95"/>
        <end position="118"/>
    </location>
</feature>